<evidence type="ECO:0000256" key="2">
    <source>
        <dbReference type="ARBA" id="ARBA00004141"/>
    </source>
</evidence>
<keyword evidence="16" id="KW-1185">Reference proteome</keyword>
<keyword evidence="7" id="KW-0547">Nucleotide-binding</keyword>
<comment type="catalytic activity">
    <reaction evidence="1">
        <text>ATP + protein L-histidine = ADP + protein N-phospho-L-histidine.</text>
        <dbReference type="EC" id="2.7.13.3"/>
    </reaction>
</comment>
<feature type="transmembrane region" description="Helical" evidence="13">
    <location>
        <begin position="29"/>
        <end position="49"/>
    </location>
</feature>
<evidence type="ECO:0000313" key="16">
    <source>
        <dbReference type="Proteomes" id="UP001166585"/>
    </source>
</evidence>
<evidence type="ECO:0000256" key="3">
    <source>
        <dbReference type="ARBA" id="ARBA00012438"/>
    </source>
</evidence>
<accession>A0ABS5R932</accession>
<keyword evidence="5" id="KW-0808">Transferase</keyword>
<dbReference type="Pfam" id="PF07568">
    <property type="entry name" value="HisKA_2"/>
    <property type="match status" value="1"/>
</dbReference>
<comment type="subcellular location">
    <subcellularLocation>
        <location evidence="2">Membrane</location>
        <topology evidence="2">Multi-pass membrane protein</topology>
    </subcellularLocation>
</comment>
<proteinExistence type="predicted"/>
<evidence type="ECO:0000256" key="5">
    <source>
        <dbReference type="ARBA" id="ARBA00022679"/>
    </source>
</evidence>
<keyword evidence="12 13" id="KW-0472">Membrane</keyword>
<sequence length="351" mass="38484">MADHPPGAPADSLFWRLVRLARPLRESRLLADAFGVAMFLMALALRFAVDSVLPPGFPFLTFFPAVILTTFFCGLRPGITCAVLSTLAAWFFFIGPASNMELTGQALMALGFFVVIAFIDITLIHFTFGAADKLRAEQAVTARLYESQRTMFQELQHRVANNMQFVAALLTLQKRKVTDDPSQAINALDEARARLDTIARIHRRLYAPERLDMPTGQFLRELCCDLITASGGQAITCQVEAPDLPLNVTQLTTLSMLVAEIVTNSLKHAFEPGRPGEIAITVSPRGHGRYEIAIADDGRGMPEELDSARSRGLGMRIIQGLATQLGGEAQFSARPVPERGTRVRVQFAVLA</sequence>
<feature type="domain" description="Histidine kinase" evidence="14">
    <location>
        <begin position="154"/>
        <end position="351"/>
    </location>
</feature>
<dbReference type="Pfam" id="PF02518">
    <property type="entry name" value="HATPase_c"/>
    <property type="match status" value="1"/>
</dbReference>
<organism evidence="15 16">
    <name type="scientific">Ancylobacter radicis</name>
    <dbReference type="NCBI Taxonomy" id="2836179"/>
    <lineage>
        <taxon>Bacteria</taxon>
        <taxon>Pseudomonadati</taxon>
        <taxon>Pseudomonadota</taxon>
        <taxon>Alphaproteobacteria</taxon>
        <taxon>Hyphomicrobiales</taxon>
        <taxon>Xanthobacteraceae</taxon>
        <taxon>Ancylobacter</taxon>
    </lineage>
</organism>
<comment type="caution">
    <text evidence="15">The sequence shown here is derived from an EMBL/GenBank/DDBJ whole genome shotgun (WGS) entry which is preliminary data.</text>
</comment>
<reference evidence="15" key="1">
    <citation type="submission" date="2021-05" db="EMBL/GenBank/DDBJ databases">
        <authorList>
            <person name="Sun Q."/>
            <person name="Inoue M."/>
        </authorList>
    </citation>
    <scope>NUCLEOTIDE SEQUENCE</scope>
    <source>
        <strain evidence="15">VKM B-3255</strain>
    </source>
</reference>
<keyword evidence="11" id="KW-0902">Two-component regulatory system</keyword>
<dbReference type="PANTHER" id="PTHR41523">
    <property type="entry name" value="TWO-COMPONENT SYSTEM SENSOR PROTEIN"/>
    <property type="match status" value="1"/>
</dbReference>
<dbReference type="SUPFAM" id="SSF55874">
    <property type="entry name" value="ATPase domain of HSP90 chaperone/DNA topoisomerase II/histidine kinase"/>
    <property type="match status" value="1"/>
</dbReference>
<dbReference type="Proteomes" id="UP001166585">
    <property type="component" value="Unassembled WGS sequence"/>
</dbReference>
<dbReference type="SMART" id="SM00387">
    <property type="entry name" value="HATPase_c"/>
    <property type="match status" value="1"/>
</dbReference>
<dbReference type="Gene3D" id="3.30.565.10">
    <property type="entry name" value="Histidine kinase-like ATPase, C-terminal domain"/>
    <property type="match status" value="1"/>
</dbReference>
<keyword evidence="10 13" id="KW-1133">Transmembrane helix</keyword>
<evidence type="ECO:0000256" key="12">
    <source>
        <dbReference type="ARBA" id="ARBA00023136"/>
    </source>
</evidence>
<dbReference type="RefSeq" id="WP_213755125.1">
    <property type="nucleotide sequence ID" value="NZ_JAHCQH010000015.1"/>
</dbReference>
<dbReference type="InterPro" id="IPR003594">
    <property type="entry name" value="HATPase_dom"/>
</dbReference>
<dbReference type="PANTHER" id="PTHR41523:SF8">
    <property type="entry name" value="ETHYLENE RESPONSE SENSOR PROTEIN"/>
    <property type="match status" value="1"/>
</dbReference>
<dbReference type="InterPro" id="IPR038318">
    <property type="entry name" value="KdpD_sf"/>
</dbReference>
<evidence type="ECO:0000256" key="6">
    <source>
        <dbReference type="ARBA" id="ARBA00022692"/>
    </source>
</evidence>
<evidence type="ECO:0000256" key="13">
    <source>
        <dbReference type="SAM" id="Phobius"/>
    </source>
</evidence>
<evidence type="ECO:0000256" key="1">
    <source>
        <dbReference type="ARBA" id="ARBA00000085"/>
    </source>
</evidence>
<evidence type="ECO:0000313" key="15">
    <source>
        <dbReference type="EMBL" id="MBS9477344.1"/>
    </source>
</evidence>
<dbReference type="InterPro" id="IPR005467">
    <property type="entry name" value="His_kinase_dom"/>
</dbReference>
<dbReference type="InterPro" id="IPR011495">
    <property type="entry name" value="Sig_transdc_His_kin_sub2_dim/P"/>
</dbReference>
<evidence type="ECO:0000256" key="8">
    <source>
        <dbReference type="ARBA" id="ARBA00022777"/>
    </source>
</evidence>
<dbReference type="PROSITE" id="PS50109">
    <property type="entry name" value="HIS_KIN"/>
    <property type="match status" value="1"/>
</dbReference>
<feature type="transmembrane region" description="Helical" evidence="13">
    <location>
        <begin position="106"/>
        <end position="128"/>
    </location>
</feature>
<dbReference type="InterPro" id="IPR036890">
    <property type="entry name" value="HATPase_C_sf"/>
</dbReference>
<name>A0ABS5R932_9HYPH</name>
<keyword evidence="9" id="KW-0067">ATP-binding</keyword>
<evidence type="ECO:0000256" key="11">
    <source>
        <dbReference type="ARBA" id="ARBA00023012"/>
    </source>
</evidence>
<keyword evidence="4" id="KW-0597">Phosphoprotein</keyword>
<evidence type="ECO:0000256" key="10">
    <source>
        <dbReference type="ARBA" id="ARBA00022989"/>
    </source>
</evidence>
<dbReference type="EC" id="2.7.13.3" evidence="3"/>
<gene>
    <name evidence="15" type="ORF">KIP89_09515</name>
</gene>
<evidence type="ECO:0000256" key="7">
    <source>
        <dbReference type="ARBA" id="ARBA00022741"/>
    </source>
</evidence>
<protein>
    <recommendedName>
        <fullName evidence="3">histidine kinase</fullName>
        <ecNumber evidence="3">2.7.13.3</ecNumber>
    </recommendedName>
</protein>
<evidence type="ECO:0000259" key="14">
    <source>
        <dbReference type="PROSITE" id="PS50109"/>
    </source>
</evidence>
<feature type="transmembrane region" description="Helical" evidence="13">
    <location>
        <begin position="82"/>
        <end position="100"/>
    </location>
</feature>
<evidence type="ECO:0000256" key="4">
    <source>
        <dbReference type="ARBA" id="ARBA00022553"/>
    </source>
</evidence>
<dbReference type="Gene3D" id="1.20.120.620">
    <property type="entry name" value="Backbone structure of the membrane domain of e. Coli histidine kinase receptor kdpd"/>
    <property type="match status" value="1"/>
</dbReference>
<dbReference type="InterPro" id="IPR025201">
    <property type="entry name" value="KdpD_TM"/>
</dbReference>
<keyword evidence="6 13" id="KW-0812">Transmembrane</keyword>
<keyword evidence="8" id="KW-0418">Kinase</keyword>
<dbReference type="Pfam" id="PF13493">
    <property type="entry name" value="DUF4118"/>
    <property type="match status" value="1"/>
</dbReference>
<evidence type="ECO:0000256" key="9">
    <source>
        <dbReference type="ARBA" id="ARBA00022840"/>
    </source>
</evidence>
<dbReference type="EMBL" id="JAHCQH010000015">
    <property type="protein sequence ID" value="MBS9477344.1"/>
    <property type="molecule type" value="Genomic_DNA"/>
</dbReference>